<evidence type="ECO:0000256" key="1">
    <source>
        <dbReference type="SAM" id="MobiDB-lite"/>
    </source>
</evidence>
<feature type="compositionally biased region" description="Low complexity" evidence="1">
    <location>
        <begin position="38"/>
        <end position="50"/>
    </location>
</feature>
<protein>
    <submittedName>
        <fullName evidence="3">Reverse transcriptase domain-containing protein</fullName>
    </submittedName>
</protein>
<evidence type="ECO:0000313" key="3">
    <source>
        <dbReference type="WBParaSite" id="ACAC_0001391401-mRNA-1"/>
    </source>
</evidence>
<dbReference type="AlphaFoldDB" id="A0A0K0DQ75"/>
<keyword evidence="2" id="KW-1185">Reference proteome</keyword>
<dbReference type="Proteomes" id="UP000035642">
    <property type="component" value="Unassembled WGS sequence"/>
</dbReference>
<organism evidence="2 3">
    <name type="scientific">Angiostrongylus cantonensis</name>
    <name type="common">Rat lungworm</name>
    <dbReference type="NCBI Taxonomy" id="6313"/>
    <lineage>
        <taxon>Eukaryota</taxon>
        <taxon>Metazoa</taxon>
        <taxon>Ecdysozoa</taxon>
        <taxon>Nematoda</taxon>
        <taxon>Chromadorea</taxon>
        <taxon>Rhabditida</taxon>
        <taxon>Rhabditina</taxon>
        <taxon>Rhabditomorpha</taxon>
        <taxon>Strongyloidea</taxon>
        <taxon>Metastrongylidae</taxon>
        <taxon>Angiostrongylus</taxon>
    </lineage>
</organism>
<name>A0A0K0DQ75_ANGCA</name>
<accession>A0A0K0DQ75</accession>
<reference evidence="2" key="1">
    <citation type="submission" date="2012-09" db="EMBL/GenBank/DDBJ databases">
        <authorList>
            <person name="Martin A.A."/>
        </authorList>
    </citation>
    <scope>NUCLEOTIDE SEQUENCE</scope>
</reference>
<reference evidence="3" key="2">
    <citation type="submission" date="2017-02" db="UniProtKB">
        <authorList>
            <consortium name="WormBaseParasite"/>
        </authorList>
    </citation>
    <scope>IDENTIFICATION</scope>
</reference>
<feature type="region of interest" description="Disordered" evidence="1">
    <location>
        <begin position="32"/>
        <end position="65"/>
    </location>
</feature>
<sequence>LKFREVQLMRMAELRKKLDAAEKVETCRRIRSGQSPESYNRVRSSRSLSRGRQHSSEKQRRYSNSLDDKEIVQKIENEHVQPVDYDPKDPYSRLSANIKRFQYLHRLDDPTLCTYKENLKKQLLRLERFRDVSFGIHSVARHPPTPHQSWFFRRSTLLSIFCSDFSSTYATSLRSSNLTRGRKSHQSPRSTANHSNDSRTSCPPSGRKRKGILSFLYLCNEVHLLSKTSLMQK</sequence>
<evidence type="ECO:0000313" key="2">
    <source>
        <dbReference type="Proteomes" id="UP000035642"/>
    </source>
</evidence>
<feature type="compositionally biased region" description="Basic and acidic residues" evidence="1">
    <location>
        <begin position="54"/>
        <end position="65"/>
    </location>
</feature>
<dbReference type="STRING" id="6313.A0A0K0DQ75"/>
<proteinExistence type="predicted"/>
<dbReference type="WBParaSite" id="ACAC_0001391401-mRNA-1">
    <property type="protein sequence ID" value="ACAC_0001391401-mRNA-1"/>
    <property type="gene ID" value="ACAC_0001391401"/>
</dbReference>
<feature type="compositionally biased region" description="Polar residues" evidence="1">
    <location>
        <begin position="187"/>
        <end position="203"/>
    </location>
</feature>
<feature type="region of interest" description="Disordered" evidence="1">
    <location>
        <begin position="176"/>
        <end position="206"/>
    </location>
</feature>